<gene>
    <name evidence="7" type="ORF">NCTC10821_01312</name>
</gene>
<dbReference type="InterPro" id="IPR009057">
    <property type="entry name" value="Homeodomain-like_sf"/>
</dbReference>
<dbReference type="SUPFAM" id="SSF46689">
    <property type="entry name" value="Homeodomain-like"/>
    <property type="match status" value="1"/>
</dbReference>
<proteinExistence type="predicted"/>
<dbReference type="PROSITE" id="PS50977">
    <property type="entry name" value="HTH_TETR_2"/>
    <property type="match status" value="1"/>
</dbReference>
<dbReference type="PRINTS" id="PR00455">
    <property type="entry name" value="HTHTETR"/>
</dbReference>
<feature type="DNA-binding region" description="H-T-H motif" evidence="5">
    <location>
        <begin position="33"/>
        <end position="52"/>
    </location>
</feature>
<keyword evidence="2" id="KW-0805">Transcription regulation</keyword>
<evidence type="ECO:0000256" key="4">
    <source>
        <dbReference type="ARBA" id="ARBA00023163"/>
    </source>
</evidence>
<feature type="domain" description="HTH tetR-type" evidence="6">
    <location>
        <begin position="10"/>
        <end position="70"/>
    </location>
</feature>
<accession>A0A378TAF3</accession>
<dbReference type="Pfam" id="PF00440">
    <property type="entry name" value="TetR_N"/>
    <property type="match status" value="1"/>
</dbReference>
<dbReference type="EMBL" id="UGQT01000001">
    <property type="protein sequence ID" value="STZ57808.1"/>
    <property type="molecule type" value="Genomic_DNA"/>
</dbReference>
<evidence type="ECO:0000313" key="7">
    <source>
        <dbReference type="EMBL" id="STZ57808.1"/>
    </source>
</evidence>
<dbReference type="RefSeq" id="WP_068915824.1">
    <property type="nucleotide sequence ID" value="NZ_AP022600.1"/>
</dbReference>
<evidence type="ECO:0000256" key="3">
    <source>
        <dbReference type="ARBA" id="ARBA00023125"/>
    </source>
</evidence>
<dbReference type="PANTHER" id="PTHR47506:SF1">
    <property type="entry name" value="HTH-TYPE TRANSCRIPTIONAL REGULATOR YJDC"/>
    <property type="match status" value="1"/>
</dbReference>
<keyword evidence="4" id="KW-0804">Transcription</keyword>
<dbReference type="InterPro" id="IPR001647">
    <property type="entry name" value="HTH_TetR"/>
</dbReference>
<keyword evidence="3 5" id="KW-0238">DNA-binding</keyword>
<dbReference type="PANTHER" id="PTHR47506">
    <property type="entry name" value="TRANSCRIPTIONAL REGULATORY PROTEIN"/>
    <property type="match status" value="1"/>
</dbReference>
<dbReference type="GO" id="GO:0003677">
    <property type="term" value="F:DNA binding"/>
    <property type="evidence" value="ECO:0007669"/>
    <property type="project" value="UniProtKB-UniRule"/>
</dbReference>
<dbReference type="Pfam" id="PF13977">
    <property type="entry name" value="TetR_C_6"/>
    <property type="match status" value="1"/>
</dbReference>
<evidence type="ECO:0000256" key="2">
    <source>
        <dbReference type="ARBA" id="ARBA00023015"/>
    </source>
</evidence>
<dbReference type="Gene3D" id="1.10.357.10">
    <property type="entry name" value="Tetracycline Repressor, domain 2"/>
    <property type="match status" value="1"/>
</dbReference>
<sequence>MPKSPTKRRPVTVAAVLDAGLATFLERGFHGASIHDITAAANLTRGAFYSNFPTKEALFLAVYDRKTEEILQELRRLLDSAAPEVDTVRLLLDYAANGGAGGDEWILVLAEFTVHAARDSALRAEFAAHRAHFTGRLATLISDVAAANDRRSDAGVDDLAGAIIALYEGAALLRVSNPAGDAVFAQMASVLVDAFTPIRERQART</sequence>
<dbReference type="AlphaFoldDB" id="A0A378TAF3"/>
<dbReference type="InterPro" id="IPR036271">
    <property type="entry name" value="Tet_transcr_reg_TetR-rel_C_sf"/>
</dbReference>
<evidence type="ECO:0000256" key="1">
    <source>
        <dbReference type="ARBA" id="ARBA00022491"/>
    </source>
</evidence>
<evidence type="ECO:0000256" key="5">
    <source>
        <dbReference type="PROSITE-ProRule" id="PRU00335"/>
    </source>
</evidence>
<organism evidence="7 8">
    <name type="scientific">Mycolicibacterium tokaiense</name>
    <dbReference type="NCBI Taxonomy" id="39695"/>
    <lineage>
        <taxon>Bacteria</taxon>
        <taxon>Bacillati</taxon>
        <taxon>Actinomycetota</taxon>
        <taxon>Actinomycetes</taxon>
        <taxon>Mycobacteriales</taxon>
        <taxon>Mycobacteriaceae</taxon>
        <taxon>Mycolicibacterium</taxon>
    </lineage>
</organism>
<protein>
    <submittedName>
        <fullName evidence="7">TetR-family regulatory protein</fullName>
    </submittedName>
</protein>
<dbReference type="Proteomes" id="UP000254978">
    <property type="component" value="Unassembled WGS sequence"/>
</dbReference>
<dbReference type="SUPFAM" id="SSF48498">
    <property type="entry name" value="Tetracyclin repressor-like, C-terminal domain"/>
    <property type="match status" value="1"/>
</dbReference>
<keyword evidence="1" id="KW-0678">Repressor</keyword>
<name>A0A378TAF3_9MYCO</name>
<reference evidence="7 8" key="1">
    <citation type="submission" date="2018-06" db="EMBL/GenBank/DDBJ databases">
        <authorList>
            <consortium name="Pathogen Informatics"/>
            <person name="Doyle S."/>
        </authorList>
    </citation>
    <scope>NUCLEOTIDE SEQUENCE [LARGE SCALE GENOMIC DNA]</scope>
    <source>
        <strain evidence="7 8">NCTC10821</strain>
    </source>
</reference>
<dbReference type="InterPro" id="IPR039538">
    <property type="entry name" value="BetI_C"/>
</dbReference>
<keyword evidence="8" id="KW-1185">Reference proteome</keyword>
<evidence type="ECO:0000259" key="6">
    <source>
        <dbReference type="PROSITE" id="PS50977"/>
    </source>
</evidence>
<evidence type="ECO:0000313" key="8">
    <source>
        <dbReference type="Proteomes" id="UP000254978"/>
    </source>
</evidence>